<reference evidence="3 4" key="1">
    <citation type="submission" date="2016-04" db="EMBL/GenBank/DDBJ databases">
        <title>Complete genome sequence of Thermococcus barossii type strain SHCK-94.</title>
        <authorList>
            <person name="Oger P.M."/>
        </authorList>
    </citation>
    <scope>NUCLEOTIDE SEQUENCE [LARGE SCALE GENOMIC DNA]</scope>
    <source>
        <strain evidence="3 4">SHCK-94</strain>
    </source>
</reference>
<evidence type="ECO:0000313" key="4">
    <source>
        <dbReference type="Proteomes" id="UP000250272"/>
    </source>
</evidence>
<dbReference type="PANTHER" id="PTHR33295:SF18">
    <property type="entry name" value="AAA+ ATPASE DOMAIN-CONTAINING PROTEIN"/>
    <property type="match status" value="1"/>
</dbReference>
<organism evidence="3 4">
    <name type="scientific">Thermococcus barossii</name>
    <dbReference type="NCBI Taxonomy" id="54077"/>
    <lineage>
        <taxon>Archaea</taxon>
        <taxon>Methanobacteriati</taxon>
        <taxon>Methanobacteriota</taxon>
        <taxon>Thermococci</taxon>
        <taxon>Thermococcales</taxon>
        <taxon>Thermococcaceae</taxon>
        <taxon>Thermococcus</taxon>
    </lineage>
</organism>
<feature type="domain" description="AAA" evidence="1">
    <location>
        <begin position="43"/>
        <end position="165"/>
    </location>
</feature>
<dbReference type="AlphaFoldDB" id="A0A2Z2MLS9"/>
<dbReference type="Proteomes" id="UP000250272">
    <property type="component" value="Chromosome"/>
</dbReference>
<accession>A0A2Z2MLS9</accession>
<evidence type="ECO:0000259" key="2">
    <source>
        <dbReference type="Pfam" id="PF13635"/>
    </source>
</evidence>
<evidence type="ECO:0000259" key="1">
    <source>
        <dbReference type="Pfam" id="PF13173"/>
    </source>
</evidence>
<evidence type="ECO:0000313" key="3">
    <source>
        <dbReference type="EMBL" id="ASJ05705.1"/>
    </source>
</evidence>
<dbReference type="Pfam" id="PF13635">
    <property type="entry name" value="DUF4143"/>
    <property type="match status" value="1"/>
</dbReference>
<feature type="domain" description="DUF4143" evidence="2">
    <location>
        <begin position="245"/>
        <end position="383"/>
    </location>
</feature>
<protein>
    <submittedName>
        <fullName evidence="3">Uncharacterized protein</fullName>
    </submittedName>
</protein>
<dbReference type="RefSeq" id="WP_088865699.1">
    <property type="nucleotide sequence ID" value="NZ_CP015101.1"/>
</dbReference>
<dbReference type="InterPro" id="IPR027417">
    <property type="entry name" value="P-loop_NTPase"/>
</dbReference>
<dbReference type="OrthoDB" id="371918at2157"/>
<dbReference type="EMBL" id="CP015101">
    <property type="protein sequence ID" value="ASJ05705.1"/>
    <property type="molecule type" value="Genomic_DNA"/>
</dbReference>
<dbReference type="InterPro" id="IPR025420">
    <property type="entry name" value="DUF4143"/>
</dbReference>
<sequence length="439" mass="50530">MEDLVVLQNPWWADPDAIYEDERVKKALSRKPRIGYRFEPANKVLIGPRQVGKTTYMKLSIANLIESGVSSRNILYFSCDLLRDYREMVSVVRSFLRSTKGPVYVFLDEVTFVEGWERSVKFLLDSPLASRMVLQVTGSTSAGLKRESFPGRDIKVEEFLPLDFRTVSLIFEPRLRDLKLPHELPKTSREFYENALELYPHLEVLSGALDFYLSSGGYPRSIYELLEGGITPETYEMIYNATILDVAKLGRSEKIALSVVLGLLRRYGDRITLNSLAKELEIGSHVTVRDYLELFEGLFIGRNYFQVKLHDFVPMFRKERKFYFTDPLLIHTFKRLFGKGPETDRIIEGVVGEHLRRLYPTYFLSGSREVDFITPGFGVEVKWRNRINPSDFPRVGIKEKILLSKDRLEFLEGKNLAIIPVPLFLFQLHSASSNLATVS</sequence>
<dbReference type="Pfam" id="PF13173">
    <property type="entry name" value="AAA_14"/>
    <property type="match status" value="1"/>
</dbReference>
<dbReference type="SUPFAM" id="SSF52540">
    <property type="entry name" value="P-loop containing nucleoside triphosphate hydrolases"/>
    <property type="match status" value="1"/>
</dbReference>
<name>A0A2Z2MLS9_9EURY</name>
<dbReference type="GeneID" id="33327141"/>
<gene>
    <name evidence="3" type="ORF">A3L01_10145</name>
</gene>
<proteinExistence type="predicted"/>
<dbReference type="KEGG" id="tbs:A3L01_10145"/>
<dbReference type="PANTHER" id="PTHR33295">
    <property type="entry name" value="ATPASE"/>
    <property type="match status" value="1"/>
</dbReference>
<dbReference type="InterPro" id="IPR041682">
    <property type="entry name" value="AAA_14"/>
</dbReference>
<keyword evidence="4" id="KW-1185">Reference proteome</keyword>